<reference evidence="9" key="1">
    <citation type="submission" date="2018-12" db="EMBL/GenBank/DDBJ databases">
        <title>Tengunoibacter tsumagoiensis gen. nov., sp. nov., Dictyobacter kobayashii sp. nov., D. alpinus sp. nov., and D. joshuensis sp. nov. and description of Dictyobacteraceae fam. nov. within the order Ktedonobacterales isolated from Tengu-no-mugimeshi.</title>
        <authorList>
            <person name="Wang C.M."/>
            <person name="Zheng Y."/>
            <person name="Sakai Y."/>
            <person name="Toyoda A."/>
            <person name="Minakuchi Y."/>
            <person name="Abe K."/>
            <person name="Yokota A."/>
            <person name="Yabe S."/>
        </authorList>
    </citation>
    <scope>NUCLEOTIDE SEQUENCE [LARGE SCALE GENOMIC DNA]</scope>
    <source>
        <strain evidence="9">Uno3</strain>
    </source>
</reference>
<gene>
    <name evidence="8" type="ORF">KTT_36400</name>
</gene>
<dbReference type="InterPro" id="IPR003593">
    <property type="entry name" value="AAA+_ATPase"/>
</dbReference>
<dbReference type="CDD" id="cd03259">
    <property type="entry name" value="ABC_Carb_Solutes_like"/>
    <property type="match status" value="1"/>
</dbReference>
<dbReference type="GO" id="GO:0055052">
    <property type="term" value="C:ATP-binding cassette (ABC) transporter complex, substrate-binding subunit-containing"/>
    <property type="evidence" value="ECO:0007669"/>
    <property type="project" value="TreeGrafter"/>
</dbReference>
<dbReference type="OrthoDB" id="3180400at2"/>
<evidence type="ECO:0000259" key="7">
    <source>
        <dbReference type="PROSITE" id="PS50893"/>
    </source>
</evidence>
<dbReference type="Gene3D" id="3.40.50.300">
    <property type="entry name" value="P-loop containing nucleotide triphosphate hydrolases"/>
    <property type="match status" value="1"/>
</dbReference>
<dbReference type="PROSITE" id="PS00211">
    <property type="entry name" value="ABC_TRANSPORTER_1"/>
    <property type="match status" value="1"/>
</dbReference>
<dbReference type="PANTHER" id="PTHR43875">
    <property type="entry name" value="MALTODEXTRIN IMPORT ATP-BINDING PROTEIN MSMX"/>
    <property type="match status" value="1"/>
</dbReference>
<dbReference type="AlphaFoldDB" id="A0A402A449"/>
<dbReference type="EMBL" id="BIFR01000001">
    <property type="protein sequence ID" value="GCE13781.1"/>
    <property type="molecule type" value="Genomic_DNA"/>
</dbReference>
<dbReference type="InterPro" id="IPR027417">
    <property type="entry name" value="P-loop_NTPase"/>
</dbReference>
<sequence>MSELVVQGLRKSFGNNVVVNDISFSVQEGEFFVLLGPSGGGKSTTLRLICGLEQPDSGKIVLGNQDITNLTPRQRNLGMVFQDYGLYPNMTVFGNIAYGLETRHVAKNEVDKRVRSAAEMLGLTSHLPRSINDLSGGEQQRVALARCLAKDAELFLFDEPLSNLDPKLRFQARRDILNVHRTKKKPSLYVTHDQSEAFAVGDRIAVIAKGRLQQVGTPDELINFPSNVFMARFIGTPPMNTLTGQLVRGNGAFAVAINGLTIPLPAKWNAILQNYQQNEIILGLPPTAIVQQEFFTTVDHQVYQIPAEVLDIESQIGESILTLKLGNDLTAQAQFSDGEEAHPNVGDRIKVGVNLEALKLFDPISENAIKVE</sequence>
<dbReference type="InterPro" id="IPR040582">
    <property type="entry name" value="OB_MalK-like"/>
</dbReference>
<dbReference type="InterPro" id="IPR003439">
    <property type="entry name" value="ABC_transporter-like_ATP-bd"/>
</dbReference>
<evidence type="ECO:0000256" key="3">
    <source>
        <dbReference type="ARBA" id="ARBA00022741"/>
    </source>
</evidence>
<dbReference type="RefSeq" id="WP_126581280.1">
    <property type="nucleotide sequence ID" value="NZ_BIFR01000001.1"/>
</dbReference>
<evidence type="ECO:0000313" key="8">
    <source>
        <dbReference type="EMBL" id="GCE13781.1"/>
    </source>
</evidence>
<comment type="caution">
    <text evidence="8">The sequence shown here is derived from an EMBL/GenBank/DDBJ whole genome shotgun (WGS) entry which is preliminary data.</text>
</comment>
<keyword evidence="5" id="KW-1278">Translocase</keyword>
<dbReference type="InterPro" id="IPR017871">
    <property type="entry name" value="ABC_transporter-like_CS"/>
</dbReference>
<evidence type="ECO:0000256" key="2">
    <source>
        <dbReference type="ARBA" id="ARBA00022475"/>
    </source>
</evidence>
<organism evidence="8 9">
    <name type="scientific">Tengunoibacter tsumagoiensis</name>
    <dbReference type="NCBI Taxonomy" id="2014871"/>
    <lineage>
        <taxon>Bacteria</taxon>
        <taxon>Bacillati</taxon>
        <taxon>Chloroflexota</taxon>
        <taxon>Ktedonobacteria</taxon>
        <taxon>Ktedonobacterales</taxon>
        <taxon>Dictyobacteraceae</taxon>
        <taxon>Tengunoibacter</taxon>
    </lineage>
</organism>
<evidence type="ECO:0000256" key="1">
    <source>
        <dbReference type="ARBA" id="ARBA00022448"/>
    </source>
</evidence>
<dbReference type="Gene3D" id="2.40.50.140">
    <property type="entry name" value="Nucleic acid-binding proteins"/>
    <property type="match status" value="1"/>
</dbReference>
<keyword evidence="1" id="KW-0813">Transport</keyword>
<dbReference type="Pfam" id="PF00005">
    <property type="entry name" value="ABC_tran"/>
    <property type="match status" value="1"/>
</dbReference>
<dbReference type="PROSITE" id="PS50893">
    <property type="entry name" value="ABC_TRANSPORTER_2"/>
    <property type="match status" value="1"/>
</dbReference>
<dbReference type="SMART" id="SM00382">
    <property type="entry name" value="AAA"/>
    <property type="match status" value="1"/>
</dbReference>
<dbReference type="GO" id="GO:0016887">
    <property type="term" value="F:ATP hydrolysis activity"/>
    <property type="evidence" value="ECO:0007669"/>
    <property type="project" value="InterPro"/>
</dbReference>
<dbReference type="Gene3D" id="2.40.50.100">
    <property type="match status" value="1"/>
</dbReference>
<dbReference type="SUPFAM" id="SSF50331">
    <property type="entry name" value="MOP-like"/>
    <property type="match status" value="1"/>
</dbReference>
<dbReference type="GO" id="GO:0015408">
    <property type="term" value="F:ABC-type ferric iron transporter activity"/>
    <property type="evidence" value="ECO:0007669"/>
    <property type="project" value="InterPro"/>
</dbReference>
<dbReference type="Pfam" id="PF17912">
    <property type="entry name" value="OB_MalK"/>
    <property type="match status" value="1"/>
</dbReference>
<dbReference type="InterPro" id="IPR008995">
    <property type="entry name" value="Mo/tungstate-bd_C_term_dom"/>
</dbReference>
<keyword evidence="9" id="KW-1185">Reference proteome</keyword>
<keyword evidence="4 8" id="KW-0067">ATP-binding</keyword>
<dbReference type="GO" id="GO:0005524">
    <property type="term" value="F:ATP binding"/>
    <property type="evidence" value="ECO:0007669"/>
    <property type="project" value="UniProtKB-KW"/>
</dbReference>
<dbReference type="PANTHER" id="PTHR43875:SF15">
    <property type="entry name" value="TREHALOSE IMPORT ATP-BINDING PROTEIN SUGC"/>
    <property type="match status" value="1"/>
</dbReference>
<dbReference type="InterPro" id="IPR012340">
    <property type="entry name" value="NA-bd_OB-fold"/>
</dbReference>
<feature type="domain" description="ABC transporter" evidence="7">
    <location>
        <begin position="4"/>
        <end position="234"/>
    </location>
</feature>
<dbReference type="FunFam" id="3.40.50.300:FF:000042">
    <property type="entry name" value="Maltose/maltodextrin ABC transporter, ATP-binding protein"/>
    <property type="match status" value="1"/>
</dbReference>
<evidence type="ECO:0000313" key="9">
    <source>
        <dbReference type="Proteomes" id="UP000287352"/>
    </source>
</evidence>
<keyword evidence="3" id="KW-0547">Nucleotide-binding</keyword>
<dbReference type="InterPro" id="IPR047641">
    <property type="entry name" value="ABC_transpr_MalK/UgpC-like"/>
</dbReference>
<protein>
    <submittedName>
        <fullName evidence="8">Sugar ABC transporter ATP-binding protein</fullName>
    </submittedName>
</protein>
<name>A0A402A449_9CHLR</name>
<evidence type="ECO:0000256" key="5">
    <source>
        <dbReference type="ARBA" id="ARBA00022967"/>
    </source>
</evidence>
<dbReference type="SUPFAM" id="SSF52540">
    <property type="entry name" value="P-loop containing nucleoside triphosphate hydrolases"/>
    <property type="match status" value="1"/>
</dbReference>
<keyword evidence="6" id="KW-0472">Membrane</keyword>
<dbReference type="Proteomes" id="UP000287352">
    <property type="component" value="Unassembled WGS sequence"/>
</dbReference>
<accession>A0A402A449</accession>
<dbReference type="InterPro" id="IPR015853">
    <property type="entry name" value="ABC_transpr_FbpC"/>
</dbReference>
<keyword evidence="2" id="KW-1003">Cell membrane</keyword>
<evidence type="ECO:0000256" key="4">
    <source>
        <dbReference type="ARBA" id="ARBA00022840"/>
    </source>
</evidence>
<proteinExistence type="predicted"/>
<evidence type="ECO:0000256" key="6">
    <source>
        <dbReference type="ARBA" id="ARBA00023136"/>
    </source>
</evidence>